<sequence length="825" mass="92709">MFRVNETKCMFSSKEILRILDCKACEVKDFEITEVSVDSRSVNKPESTLFFALKGINHDGHDYVEKLYEQGVRNFVVTELRADFLPLSGANFFVVDEVLPALQQLAAWYRGQMKAEVVGITGSNGKTIVKEWLYQLLSDEPGIYRSPRSYNSQVGVPLSLLGMDVSTRLAIIEAGISLPGEMGKLQAMIRPEIGIFTHLGDAHGENFESRQQKLAEKAILFRDCRCIIGREGEALDYIASRLRPDVKKMIWGSGKNATVRVEEKGSTAHERLVAVGYEHVAFTLSIPFPDEASFENCMNAVCVLLLEGISPAFIAERVARLQPLAMRMEIKDGINRCVLINDYYNSDAASFQLALNTLAMQDAGREKVVILSDFVDTGTGERELYREVALLLRKAKVSLFIGIGEKLSRYKPYFLVPRCRFYKDTDSFLRQENREQFKDQVILIKGARKFRFEYIAGFLQKQSHATVLEVDFDAMVHNLNYFRSLLPRKTMIAVMVKAFSYGSGAGEVASLLQYQGVNYLMVAFADEGVELRAAGITIPIGVMNPEPEAFDHMIEFNLEPEIYSLELLEAFDRALTKHGIEKYPVHLKLNTGMNRSGLDPEDLPALLKFFETKRKVIIRSMFSHLAGSDEARHDEYTLFQINRFIEMTKEVQARFDYPIIRHILNSAGIERFGQYAFDMVRLGIGLHGISAVGAPLWPVSSFKTYIAAVRQVKGDQTVGYGRKGVLGRDTRIAVIPVGYADGLDRHLSCGVGEVWIGGQRVPIVGNICMDACMVDITDTDAQVGDEVEIFGKHILVTELSDKLGTIPYEILTSVSHRVKRIYFKD</sequence>
<dbReference type="InterPro" id="IPR036565">
    <property type="entry name" value="Mur-like_cat_sf"/>
</dbReference>
<evidence type="ECO:0000256" key="6">
    <source>
        <dbReference type="ARBA" id="ARBA00022898"/>
    </source>
</evidence>
<organism evidence="12 13">
    <name type="scientific">Odoribacter splanchnicus</name>
    <dbReference type="NCBI Taxonomy" id="28118"/>
    <lineage>
        <taxon>Bacteria</taxon>
        <taxon>Pseudomonadati</taxon>
        <taxon>Bacteroidota</taxon>
        <taxon>Bacteroidia</taxon>
        <taxon>Bacteroidales</taxon>
        <taxon>Odoribacteraceae</taxon>
        <taxon>Odoribacter</taxon>
    </lineage>
</organism>
<dbReference type="Pfam" id="PF01225">
    <property type="entry name" value="Mur_ligase"/>
    <property type="match status" value="1"/>
</dbReference>
<dbReference type="InterPro" id="IPR000713">
    <property type="entry name" value="Mur_ligase_N"/>
</dbReference>
<comment type="caution">
    <text evidence="12">The sequence shown here is derived from an EMBL/GenBank/DDBJ whole genome shotgun (WGS) entry which is preliminary data.</text>
</comment>
<feature type="active site" description="Proton acceptor; specific for L-alanine" evidence="8">
    <location>
        <position position="720"/>
    </location>
</feature>
<evidence type="ECO:0000256" key="10">
    <source>
        <dbReference type="PIRSR" id="PIRSR600821-52"/>
    </source>
</evidence>
<dbReference type="Gene3D" id="3.40.1190.10">
    <property type="entry name" value="Mur-like, catalytic domain"/>
    <property type="match status" value="1"/>
</dbReference>
<dbReference type="GO" id="GO:0030632">
    <property type="term" value="P:D-alanine biosynthetic process"/>
    <property type="evidence" value="ECO:0007669"/>
    <property type="project" value="UniProtKB-UniRule"/>
</dbReference>
<proteinExistence type="inferred from homology"/>
<dbReference type="Proteomes" id="UP000284243">
    <property type="component" value="Unassembled WGS sequence"/>
</dbReference>
<dbReference type="SUPFAM" id="SSF50621">
    <property type="entry name" value="Alanine racemase C-terminal domain-like"/>
    <property type="match status" value="1"/>
</dbReference>
<dbReference type="Gene3D" id="3.40.1390.10">
    <property type="entry name" value="MurE/MurF, N-terminal domain"/>
    <property type="match status" value="1"/>
</dbReference>
<evidence type="ECO:0000256" key="9">
    <source>
        <dbReference type="PIRSR" id="PIRSR600821-50"/>
    </source>
</evidence>
<dbReference type="SUPFAM" id="SSF53623">
    <property type="entry name" value="MurD-like peptide ligases, catalytic domain"/>
    <property type="match status" value="1"/>
</dbReference>
<comment type="pathway">
    <text evidence="8">Amino-acid biosynthesis; D-alanine biosynthesis; D-alanine from L-alanine: step 1/1.</text>
</comment>
<evidence type="ECO:0000256" key="8">
    <source>
        <dbReference type="HAMAP-Rule" id="MF_01201"/>
    </source>
</evidence>
<dbReference type="Pfam" id="PF00842">
    <property type="entry name" value="Ala_racemase_C"/>
    <property type="match status" value="1"/>
</dbReference>
<feature type="modified residue" description="N6-(pyridoxal phosphate)lysine" evidence="8 9">
    <location>
        <position position="497"/>
    </location>
</feature>
<evidence type="ECO:0000256" key="1">
    <source>
        <dbReference type="ARBA" id="ARBA00000316"/>
    </source>
</evidence>
<comment type="cofactor">
    <cofactor evidence="2 8 9">
        <name>pyridoxal 5'-phosphate</name>
        <dbReference type="ChEBI" id="CHEBI:597326"/>
    </cofactor>
</comment>
<dbReference type="InterPro" id="IPR036615">
    <property type="entry name" value="Mur_ligase_C_dom_sf"/>
</dbReference>
<dbReference type="GO" id="GO:0016881">
    <property type="term" value="F:acid-amino acid ligase activity"/>
    <property type="evidence" value="ECO:0007669"/>
    <property type="project" value="InterPro"/>
</dbReference>
<keyword evidence="4" id="KW-0547">Nucleotide-binding</keyword>
<evidence type="ECO:0000259" key="11">
    <source>
        <dbReference type="SMART" id="SM01005"/>
    </source>
</evidence>
<evidence type="ECO:0000256" key="2">
    <source>
        <dbReference type="ARBA" id="ARBA00001933"/>
    </source>
</evidence>
<evidence type="ECO:0000313" key="12">
    <source>
        <dbReference type="EMBL" id="RGU58134.1"/>
    </source>
</evidence>
<comment type="similarity">
    <text evidence="8">Belongs to the alanine racemase family.</text>
</comment>
<dbReference type="PANTHER" id="PTHR43024">
    <property type="entry name" value="UDP-N-ACETYLMURAMOYL-TRIPEPTIDE--D-ALANYL-D-ALANINE LIGASE"/>
    <property type="match status" value="1"/>
</dbReference>
<feature type="binding site" evidence="8 10">
    <location>
        <position position="595"/>
    </location>
    <ligand>
        <name>substrate</name>
    </ligand>
</feature>
<dbReference type="SUPFAM" id="SSF51419">
    <property type="entry name" value="PLP-binding barrel"/>
    <property type="match status" value="1"/>
</dbReference>
<keyword evidence="6 8" id="KW-0663">Pyridoxal phosphate</keyword>
<dbReference type="UniPathway" id="UPA00042">
    <property type="reaction ID" value="UER00497"/>
</dbReference>
<dbReference type="InterPro" id="IPR035911">
    <property type="entry name" value="MurE/MurF_N"/>
</dbReference>
<dbReference type="GO" id="GO:0030170">
    <property type="term" value="F:pyridoxal phosphate binding"/>
    <property type="evidence" value="ECO:0007669"/>
    <property type="project" value="UniProtKB-UniRule"/>
</dbReference>
<dbReference type="Gene3D" id="2.40.37.10">
    <property type="entry name" value="Lyase, Ornithine Decarboxylase, Chain A, domain 1"/>
    <property type="match status" value="1"/>
</dbReference>
<dbReference type="PANTHER" id="PTHR43024:SF1">
    <property type="entry name" value="UDP-N-ACETYLMURAMOYL-TRIPEPTIDE--D-ALANYL-D-ALANINE LIGASE"/>
    <property type="match status" value="1"/>
</dbReference>
<evidence type="ECO:0000256" key="3">
    <source>
        <dbReference type="ARBA" id="ARBA00022598"/>
    </source>
</evidence>
<dbReference type="GO" id="GO:0005524">
    <property type="term" value="F:ATP binding"/>
    <property type="evidence" value="ECO:0007669"/>
    <property type="project" value="UniProtKB-KW"/>
</dbReference>
<dbReference type="CDD" id="cd00430">
    <property type="entry name" value="PLPDE_III_AR"/>
    <property type="match status" value="1"/>
</dbReference>
<dbReference type="InterPro" id="IPR000821">
    <property type="entry name" value="Ala_racemase"/>
</dbReference>
<dbReference type="InterPro" id="IPR051046">
    <property type="entry name" value="MurCDEF_CellWall_CoF430Synth"/>
</dbReference>
<dbReference type="EMBL" id="QRYC01000003">
    <property type="protein sequence ID" value="RGU58134.1"/>
    <property type="molecule type" value="Genomic_DNA"/>
</dbReference>
<accession>A0A412TWC3</accession>
<dbReference type="Pfam" id="PF01168">
    <property type="entry name" value="Ala_racemase_N"/>
    <property type="match status" value="1"/>
</dbReference>
<dbReference type="InterPro" id="IPR011079">
    <property type="entry name" value="Ala_racemase_C"/>
</dbReference>
<dbReference type="Gene3D" id="3.20.20.10">
    <property type="entry name" value="Alanine racemase"/>
    <property type="match status" value="1"/>
</dbReference>
<dbReference type="Pfam" id="PF08245">
    <property type="entry name" value="Mur_ligase_M"/>
    <property type="match status" value="1"/>
</dbReference>
<comment type="catalytic activity">
    <reaction evidence="1 8">
        <text>L-alanine = D-alanine</text>
        <dbReference type="Rhea" id="RHEA:20249"/>
        <dbReference type="ChEBI" id="CHEBI:57416"/>
        <dbReference type="ChEBI" id="CHEBI:57972"/>
        <dbReference type="EC" id="5.1.1.1"/>
    </reaction>
</comment>
<evidence type="ECO:0000256" key="7">
    <source>
        <dbReference type="ARBA" id="ARBA00023235"/>
    </source>
</evidence>
<evidence type="ECO:0000256" key="4">
    <source>
        <dbReference type="ARBA" id="ARBA00022741"/>
    </source>
</evidence>
<feature type="domain" description="Alanine racemase C-terminal" evidence="11">
    <location>
        <begin position="699"/>
        <end position="823"/>
    </location>
</feature>
<reference evidence="12 13" key="1">
    <citation type="submission" date="2018-08" db="EMBL/GenBank/DDBJ databases">
        <title>A genome reference for cultivated species of the human gut microbiota.</title>
        <authorList>
            <person name="Zou Y."/>
            <person name="Xue W."/>
            <person name="Luo G."/>
        </authorList>
    </citation>
    <scope>NUCLEOTIDE SEQUENCE [LARGE SCALE GENOMIC DNA]</scope>
    <source>
        <strain evidence="12 13">AF16-14</strain>
    </source>
</reference>
<evidence type="ECO:0000313" key="13">
    <source>
        <dbReference type="Proteomes" id="UP000284243"/>
    </source>
</evidence>
<keyword evidence="3 12" id="KW-0436">Ligase</keyword>
<dbReference type="InterPro" id="IPR009006">
    <property type="entry name" value="Ala_racemase/Decarboxylase_C"/>
</dbReference>
<dbReference type="SUPFAM" id="SSF63418">
    <property type="entry name" value="MurE/MurF N-terminal domain"/>
    <property type="match status" value="1"/>
</dbReference>
<protein>
    <recommendedName>
        <fullName evidence="8">Alanine racemase</fullName>
        <ecNumber evidence="8">5.1.1.1</ecNumber>
    </recommendedName>
</protein>
<dbReference type="SUPFAM" id="SSF53244">
    <property type="entry name" value="MurD-like peptide ligases, peptide-binding domain"/>
    <property type="match status" value="1"/>
</dbReference>
<dbReference type="Gene3D" id="3.90.190.20">
    <property type="entry name" value="Mur ligase, C-terminal domain"/>
    <property type="match status" value="1"/>
</dbReference>
<dbReference type="InterPro" id="IPR001608">
    <property type="entry name" value="Ala_racemase_N"/>
</dbReference>
<dbReference type="InterPro" id="IPR029066">
    <property type="entry name" value="PLP-binding_barrel"/>
</dbReference>
<keyword evidence="7 8" id="KW-0413">Isomerase</keyword>
<dbReference type="EC" id="5.1.1.1" evidence="8"/>
<comment type="function">
    <text evidence="8">Catalyzes the interconversion of L-alanine and D-alanine. May also act on other amino acids.</text>
</comment>
<feature type="binding site" evidence="8 10">
    <location>
        <position position="769"/>
    </location>
    <ligand>
        <name>substrate</name>
    </ligand>
</feature>
<evidence type="ECO:0000256" key="5">
    <source>
        <dbReference type="ARBA" id="ARBA00022840"/>
    </source>
</evidence>
<gene>
    <name evidence="12" type="ORF">DWW57_03505</name>
</gene>
<dbReference type="AlphaFoldDB" id="A0A412TWC3"/>
<dbReference type="FunFam" id="3.20.20.10:FF:000002">
    <property type="entry name" value="Alanine racemase"/>
    <property type="match status" value="1"/>
</dbReference>
<dbReference type="PRINTS" id="PR00992">
    <property type="entry name" value="ALARACEMASE"/>
</dbReference>
<name>A0A412TWC3_9BACT</name>
<dbReference type="HAMAP" id="MF_01201">
    <property type="entry name" value="Ala_racemase"/>
    <property type="match status" value="1"/>
</dbReference>
<dbReference type="NCBIfam" id="NF008897">
    <property type="entry name" value="PRK11930.1"/>
    <property type="match status" value="1"/>
</dbReference>
<dbReference type="GO" id="GO:0008784">
    <property type="term" value="F:alanine racemase activity"/>
    <property type="evidence" value="ECO:0007669"/>
    <property type="project" value="UniProtKB-UniRule"/>
</dbReference>
<dbReference type="NCBIfam" id="TIGR00492">
    <property type="entry name" value="alr"/>
    <property type="match status" value="1"/>
</dbReference>
<dbReference type="SMART" id="SM01005">
    <property type="entry name" value="Ala_racemase_C"/>
    <property type="match status" value="1"/>
</dbReference>
<dbReference type="InterPro" id="IPR013221">
    <property type="entry name" value="Mur_ligase_cen"/>
</dbReference>
<keyword evidence="5" id="KW-0067">ATP-binding</keyword>
<feature type="active site" description="Proton acceptor; specific for D-alanine" evidence="8">
    <location>
        <position position="497"/>
    </location>
</feature>